<keyword evidence="5" id="KW-1133">Transmembrane helix</keyword>
<keyword evidence="2" id="KW-0378">Hydrolase</keyword>
<dbReference type="Pfam" id="PF01582">
    <property type="entry name" value="TIR"/>
    <property type="match status" value="1"/>
</dbReference>
<evidence type="ECO:0000313" key="7">
    <source>
        <dbReference type="EMBL" id="KAK4796686.1"/>
    </source>
</evidence>
<proteinExistence type="predicted"/>
<dbReference type="PROSITE" id="PS50104">
    <property type="entry name" value="TIR"/>
    <property type="match status" value="1"/>
</dbReference>
<evidence type="ECO:0000259" key="6">
    <source>
        <dbReference type="PROSITE" id="PS50104"/>
    </source>
</evidence>
<dbReference type="InterPro" id="IPR000157">
    <property type="entry name" value="TIR_dom"/>
</dbReference>
<dbReference type="GO" id="GO:0007165">
    <property type="term" value="P:signal transduction"/>
    <property type="evidence" value="ECO:0007669"/>
    <property type="project" value="InterPro"/>
</dbReference>
<keyword evidence="8" id="KW-1185">Reference proteome</keyword>
<accession>A0AAN7MK64</accession>
<keyword evidence="5" id="KW-0812">Transmembrane</keyword>
<evidence type="ECO:0000256" key="2">
    <source>
        <dbReference type="ARBA" id="ARBA00022801"/>
    </source>
</evidence>
<reference evidence="7 8" key="1">
    <citation type="journal article" date="2023" name="Hortic Res">
        <title>Pangenome of water caltrop reveals structural variations and asymmetric subgenome divergence after allopolyploidization.</title>
        <authorList>
            <person name="Zhang X."/>
            <person name="Chen Y."/>
            <person name="Wang L."/>
            <person name="Yuan Y."/>
            <person name="Fang M."/>
            <person name="Shi L."/>
            <person name="Lu R."/>
            <person name="Comes H.P."/>
            <person name="Ma Y."/>
            <person name="Chen Y."/>
            <person name="Huang G."/>
            <person name="Zhou Y."/>
            <person name="Zheng Z."/>
            <person name="Qiu Y."/>
        </authorList>
    </citation>
    <scope>NUCLEOTIDE SEQUENCE [LARGE SCALE GENOMIC DNA]</scope>
    <source>
        <strain evidence="7">F231</strain>
    </source>
</reference>
<gene>
    <name evidence="7" type="ORF">SAY86_029012</name>
</gene>
<dbReference type="GO" id="GO:0061809">
    <property type="term" value="F:NAD+ nucleosidase activity, cyclic ADP-ribose generating"/>
    <property type="evidence" value="ECO:0007669"/>
    <property type="project" value="UniProtKB-EC"/>
</dbReference>
<dbReference type="EC" id="3.2.2.6" evidence="1"/>
<evidence type="ECO:0000313" key="8">
    <source>
        <dbReference type="Proteomes" id="UP001346149"/>
    </source>
</evidence>
<organism evidence="7 8">
    <name type="scientific">Trapa natans</name>
    <name type="common">Water chestnut</name>
    <dbReference type="NCBI Taxonomy" id="22666"/>
    <lineage>
        <taxon>Eukaryota</taxon>
        <taxon>Viridiplantae</taxon>
        <taxon>Streptophyta</taxon>
        <taxon>Embryophyta</taxon>
        <taxon>Tracheophyta</taxon>
        <taxon>Spermatophyta</taxon>
        <taxon>Magnoliopsida</taxon>
        <taxon>eudicotyledons</taxon>
        <taxon>Gunneridae</taxon>
        <taxon>Pentapetalae</taxon>
        <taxon>rosids</taxon>
        <taxon>malvids</taxon>
        <taxon>Myrtales</taxon>
        <taxon>Lythraceae</taxon>
        <taxon>Trapa</taxon>
    </lineage>
</organism>
<keyword evidence="3" id="KW-0520">NAD</keyword>
<evidence type="ECO:0000256" key="3">
    <source>
        <dbReference type="ARBA" id="ARBA00023027"/>
    </source>
</evidence>
<name>A0AAN7MK64_TRANT</name>
<evidence type="ECO:0000256" key="5">
    <source>
        <dbReference type="SAM" id="Phobius"/>
    </source>
</evidence>
<protein>
    <recommendedName>
        <fullName evidence="1">ADP-ribosyl cyclase/cyclic ADP-ribose hydrolase</fullName>
        <ecNumber evidence="1">3.2.2.6</ecNumber>
    </recommendedName>
</protein>
<dbReference type="PANTHER" id="PTHR32009">
    <property type="entry name" value="TMV RESISTANCE PROTEIN N-LIKE"/>
    <property type="match status" value="1"/>
</dbReference>
<dbReference type="PANTHER" id="PTHR32009:SF39">
    <property type="entry name" value="TIR DOMAIN-CONTAINING PROTEIN"/>
    <property type="match status" value="1"/>
</dbReference>
<dbReference type="Gene3D" id="3.40.50.10140">
    <property type="entry name" value="Toll/interleukin-1 receptor homology (TIR) domain"/>
    <property type="match status" value="1"/>
</dbReference>
<dbReference type="SUPFAM" id="SSF52200">
    <property type="entry name" value="Toll/Interleukin receptor TIR domain"/>
    <property type="match status" value="1"/>
</dbReference>
<evidence type="ECO:0000256" key="4">
    <source>
        <dbReference type="ARBA" id="ARBA00047304"/>
    </source>
</evidence>
<dbReference type="Proteomes" id="UP001346149">
    <property type="component" value="Unassembled WGS sequence"/>
</dbReference>
<sequence length="163" mass="18109">MCRSTLQFFSPIFSSICLVTSKVEGAISMAVIVWVAAATAVMLLCIYRWLTRLLVKPPNAPADPAEARGAGDRDTLFGGEGESFESGLQESDIQLEQHYDVFLSFRGKDTRDNFADVLYYHMVTAELRVFKDDDGLPNVVQIDTLLDAISRSEICVPVFSETF</sequence>
<feature type="transmembrane region" description="Helical" evidence="5">
    <location>
        <begin position="31"/>
        <end position="50"/>
    </location>
</feature>
<feature type="domain" description="TIR" evidence="6">
    <location>
        <begin position="97"/>
        <end position="163"/>
    </location>
</feature>
<evidence type="ECO:0000256" key="1">
    <source>
        <dbReference type="ARBA" id="ARBA00011982"/>
    </source>
</evidence>
<dbReference type="AlphaFoldDB" id="A0AAN7MK64"/>
<comment type="caution">
    <text evidence="7">The sequence shown here is derived from an EMBL/GenBank/DDBJ whole genome shotgun (WGS) entry which is preliminary data.</text>
</comment>
<comment type="catalytic activity">
    <reaction evidence="4">
        <text>NAD(+) + H2O = ADP-D-ribose + nicotinamide + H(+)</text>
        <dbReference type="Rhea" id="RHEA:16301"/>
        <dbReference type="ChEBI" id="CHEBI:15377"/>
        <dbReference type="ChEBI" id="CHEBI:15378"/>
        <dbReference type="ChEBI" id="CHEBI:17154"/>
        <dbReference type="ChEBI" id="CHEBI:57540"/>
        <dbReference type="ChEBI" id="CHEBI:57967"/>
        <dbReference type="EC" id="3.2.2.6"/>
    </reaction>
    <physiologicalReaction direction="left-to-right" evidence="4">
        <dbReference type="Rhea" id="RHEA:16302"/>
    </physiologicalReaction>
</comment>
<dbReference type="InterPro" id="IPR035897">
    <property type="entry name" value="Toll_tir_struct_dom_sf"/>
</dbReference>
<dbReference type="EMBL" id="JAXQNO010000006">
    <property type="protein sequence ID" value="KAK4796686.1"/>
    <property type="molecule type" value="Genomic_DNA"/>
</dbReference>
<keyword evidence="5" id="KW-0472">Membrane</keyword>